<protein>
    <submittedName>
        <fullName evidence="1">Uncharacterized protein</fullName>
    </submittedName>
</protein>
<dbReference type="Proteomes" id="UP000298416">
    <property type="component" value="Unassembled WGS sequence"/>
</dbReference>
<proteinExistence type="predicted"/>
<organism evidence="1">
    <name type="scientific">Salvia splendens</name>
    <name type="common">Scarlet sage</name>
    <dbReference type="NCBI Taxonomy" id="180675"/>
    <lineage>
        <taxon>Eukaryota</taxon>
        <taxon>Viridiplantae</taxon>
        <taxon>Streptophyta</taxon>
        <taxon>Embryophyta</taxon>
        <taxon>Tracheophyta</taxon>
        <taxon>Spermatophyta</taxon>
        <taxon>Magnoliopsida</taxon>
        <taxon>eudicotyledons</taxon>
        <taxon>Gunneridae</taxon>
        <taxon>Pentapetalae</taxon>
        <taxon>asterids</taxon>
        <taxon>lamiids</taxon>
        <taxon>Lamiales</taxon>
        <taxon>Lamiaceae</taxon>
        <taxon>Nepetoideae</taxon>
        <taxon>Mentheae</taxon>
        <taxon>Salviinae</taxon>
        <taxon>Salvia</taxon>
        <taxon>Salvia subgen. Calosphace</taxon>
        <taxon>core Calosphace</taxon>
    </lineage>
</organism>
<evidence type="ECO:0000313" key="1">
    <source>
        <dbReference type="EMBL" id="KAG6425608.1"/>
    </source>
</evidence>
<reference evidence="1" key="1">
    <citation type="submission" date="2018-01" db="EMBL/GenBank/DDBJ databases">
        <authorList>
            <person name="Mao J.F."/>
        </authorList>
    </citation>
    <scope>NUCLEOTIDE SEQUENCE</scope>
    <source>
        <strain evidence="1">Huo1</strain>
        <tissue evidence="1">Leaf</tissue>
    </source>
</reference>
<comment type="caution">
    <text evidence="1">The sequence shown here is derived from an EMBL/GenBank/DDBJ whole genome shotgun (WGS) entry which is preliminary data.</text>
</comment>
<name>A0A8X9A265_SALSN</name>
<dbReference type="AlphaFoldDB" id="A0A8X9A265"/>
<accession>A0A8X9A265</accession>
<gene>
    <name evidence="1" type="ORF">SASPL_116050</name>
</gene>
<sequence>MFGKICWTFANSQVIGAVGLRRSLSSYSLRVLLFQKFSLCLVLITHQYMIRLLYLLQISHPWETSLSRTQHYTTGDVLKCEMVLMQVLQFGIGMSNNSFTSVEELLVQFK</sequence>
<evidence type="ECO:0000313" key="2">
    <source>
        <dbReference type="Proteomes" id="UP000298416"/>
    </source>
</evidence>
<dbReference type="EMBL" id="PNBA02000005">
    <property type="protein sequence ID" value="KAG6425608.1"/>
    <property type="molecule type" value="Genomic_DNA"/>
</dbReference>
<reference evidence="1" key="2">
    <citation type="submission" date="2020-08" db="EMBL/GenBank/DDBJ databases">
        <title>Plant Genome Project.</title>
        <authorList>
            <person name="Zhang R.-G."/>
        </authorList>
    </citation>
    <scope>NUCLEOTIDE SEQUENCE</scope>
    <source>
        <strain evidence="1">Huo1</strain>
        <tissue evidence="1">Leaf</tissue>
    </source>
</reference>
<keyword evidence="2" id="KW-1185">Reference proteome</keyword>